<dbReference type="EMBL" id="BBXV01000042">
    <property type="protein sequence ID" value="GAQ19281.1"/>
    <property type="molecule type" value="Genomic_DNA"/>
</dbReference>
<accession>A0A0U9HDD9</accession>
<sequence>MLFQFKKNKENEKSSAYTEEIQNILSFSESIIESYVEKKKAIPEYSPIKHPIFEVINILGRKIQSDYMLRLISVQDESDLQSLMDVFLPNGVILTKDGKTFSNFVRTIDTKAVANLNVDPVLPWPWKRQRLRDTITNIGKGRRGVWKEDKRNHSLSLVLPMGIFVVNSGNHSISVGVLQGTGTISAEEVEDISEVYDHVYCDGRHYIRKCDKELISEVTNFELAALFEIGRLMKKHSISFL</sequence>
<gene>
    <name evidence="1" type="ORF">OPHB3_3243</name>
</gene>
<evidence type="ECO:0000313" key="2">
    <source>
        <dbReference type="Proteomes" id="UP000052946"/>
    </source>
</evidence>
<dbReference type="Proteomes" id="UP000052946">
    <property type="component" value="Unassembled WGS sequence"/>
</dbReference>
<evidence type="ECO:0000313" key="1">
    <source>
        <dbReference type="EMBL" id="GAQ19281.1"/>
    </source>
</evidence>
<protein>
    <submittedName>
        <fullName evidence="1">Filamentous bacteriophage production protein Fip</fullName>
    </submittedName>
</protein>
<dbReference type="OrthoDB" id="1777863at2"/>
<name>A0A0U9HDD9_9BACI</name>
<dbReference type="InterPro" id="IPR046556">
    <property type="entry name" value="DUF6710"/>
</dbReference>
<dbReference type="RefSeq" id="WP_058950991.1">
    <property type="nucleotide sequence ID" value="NZ_BBXV01000042.1"/>
</dbReference>
<proteinExistence type="predicted"/>
<dbReference type="Pfam" id="PF20457">
    <property type="entry name" value="DUF6710"/>
    <property type="match status" value="1"/>
</dbReference>
<dbReference type="AlphaFoldDB" id="A0A0U9HDD9"/>
<organism evidence="1 2">
    <name type="scientific">Oceanobacillus picturae</name>
    <dbReference type="NCBI Taxonomy" id="171693"/>
    <lineage>
        <taxon>Bacteria</taxon>
        <taxon>Bacillati</taxon>
        <taxon>Bacillota</taxon>
        <taxon>Bacilli</taxon>
        <taxon>Bacillales</taxon>
        <taxon>Bacillaceae</taxon>
        <taxon>Oceanobacillus</taxon>
    </lineage>
</organism>
<reference evidence="1 2" key="2">
    <citation type="journal article" date="2016" name="Genome Announc.">
        <title>Draft Genome Sequence of Oceanobacillus picturae Heshi-B3, Isolated from Fermented Rice Bran in a Traditional Japanese Seafood Dish.</title>
        <authorList>
            <person name="Akuzawa S."/>
            <person name="Nagaoka J."/>
            <person name="Kanekatsu M."/>
            <person name="Kanesaki Y."/>
            <person name="Suzuki T."/>
        </authorList>
    </citation>
    <scope>NUCLEOTIDE SEQUENCE [LARGE SCALE GENOMIC DNA]</scope>
    <source>
        <strain evidence="1 2">Heshi-B3</strain>
    </source>
</reference>
<comment type="caution">
    <text evidence="1">The sequence shown here is derived from an EMBL/GenBank/DDBJ whole genome shotgun (WGS) entry which is preliminary data.</text>
</comment>
<reference evidence="2" key="1">
    <citation type="submission" date="2015-07" db="EMBL/GenBank/DDBJ databases">
        <title>Draft Genome Sequence of Oceanobacillus picturae Heshi-B3 that Was Isolated from Fermented Rice Bran with Aging Salted Mackerel, Which Was Named Heshiko as Traditional Fermented Seafood in Japan.</title>
        <authorList>
            <person name="Akuzawa S."/>
            <person name="Nakagawa J."/>
            <person name="Kanekatsu T."/>
            <person name="Kanesaki Y."/>
            <person name="Suzuki T."/>
        </authorList>
    </citation>
    <scope>NUCLEOTIDE SEQUENCE [LARGE SCALE GENOMIC DNA]</scope>
    <source>
        <strain evidence="2">Heshi-B3</strain>
    </source>
</reference>